<keyword evidence="7" id="KW-0573">Peptidoglycan synthesis</keyword>
<evidence type="ECO:0000256" key="8">
    <source>
        <dbReference type="ARBA" id="ARBA00023306"/>
    </source>
</evidence>
<dbReference type="PANTHER" id="PTHR43783">
    <property type="entry name" value="UDP-N-ACETYLGLUCOSAMINE 1-CARBOXYVINYLTRANSFERASE"/>
    <property type="match status" value="1"/>
</dbReference>
<dbReference type="AlphaFoldDB" id="X0UR69"/>
<dbReference type="InterPro" id="IPR013792">
    <property type="entry name" value="RNA3'P_cycl/enolpyr_Trfase_a/b"/>
</dbReference>
<evidence type="ECO:0000256" key="9">
    <source>
        <dbReference type="ARBA" id="ARBA00023316"/>
    </source>
</evidence>
<comment type="similarity">
    <text evidence="10">Belongs to the EPSP synthase family. MurA subfamily.</text>
</comment>
<evidence type="ECO:0000256" key="14">
    <source>
        <dbReference type="ARBA" id="ARBA00042842"/>
    </source>
</evidence>
<protein>
    <recommendedName>
        <fullName evidence="12">UDP-N-acetylglucosamine 1-carboxyvinyltransferase</fullName>
        <ecNumber evidence="11">2.5.1.7</ecNumber>
    </recommendedName>
    <alternativeName>
        <fullName evidence="13">Enoylpyruvate transferase</fullName>
    </alternativeName>
    <alternativeName>
        <fullName evidence="14">UDP-N-acetylglucosamine enolpyruvyl transferase</fullName>
    </alternativeName>
</protein>
<evidence type="ECO:0000256" key="10">
    <source>
        <dbReference type="ARBA" id="ARBA00038367"/>
    </source>
</evidence>
<name>X0UR69_9ZZZZ</name>
<evidence type="ECO:0000256" key="7">
    <source>
        <dbReference type="ARBA" id="ARBA00022984"/>
    </source>
</evidence>
<feature type="domain" description="Enolpyruvate transferase" evidence="16">
    <location>
        <begin position="80"/>
        <end position="266"/>
    </location>
</feature>
<feature type="non-terminal residue" evidence="17">
    <location>
        <position position="1"/>
    </location>
</feature>
<evidence type="ECO:0000256" key="2">
    <source>
        <dbReference type="ARBA" id="ARBA00004752"/>
    </source>
</evidence>
<dbReference type="GO" id="GO:0051301">
    <property type="term" value="P:cell division"/>
    <property type="evidence" value="ECO:0007669"/>
    <property type="project" value="UniProtKB-KW"/>
</dbReference>
<keyword evidence="5" id="KW-0808">Transferase</keyword>
<evidence type="ECO:0000256" key="6">
    <source>
        <dbReference type="ARBA" id="ARBA00022960"/>
    </source>
</evidence>
<evidence type="ECO:0000259" key="16">
    <source>
        <dbReference type="Pfam" id="PF00275"/>
    </source>
</evidence>
<organism evidence="17">
    <name type="scientific">marine sediment metagenome</name>
    <dbReference type="NCBI Taxonomy" id="412755"/>
    <lineage>
        <taxon>unclassified sequences</taxon>
        <taxon>metagenomes</taxon>
        <taxon>ecological metagenomes</taxon>
    </lineage>
</organism>
<evidence type="ECO:0000256" key="4">
    <source>
        <dbReference type="ARBA" id="ARBA00022618"/>
    </source>
</evidence>
<evidence type="ECO:0000256" key="5">
    <source>
        <dbReference type="ARBA" id="ARBA00022679"/>
    </source>
</evidence>
<dbReference type="PANTHER" id="PTHR43783:SF1">
    <property type="entry name" value="UDP-N-ACETYLGLUCOSAMINE 1-CARBOXYVINYLTRANSFERASE"/>
    <property type="match status" value="1"/>
</dbReference>
<sequence>DLVDIRTMSSLLGELGLEVERRGGDILCRTRDESASVSASLAVKTEPATKTLAHTGKLGNPSRLPYPYGQAGRAGGLRRRQVEASYELVRQMRASFCVLGPLVARRRKARVSLPGGCVIGLRPIDLHLKGLKALGAKITVEHGYVLAEADRLKGAAIYLGGAFGSTVTGTANVMMAAVLARGVTTIENAACEPEVNDLADCLNAMGARISGAGTPRLVIEGVESLGGCEYEVIPDRVEAGTFILASVLTRGDIALRNVRLDHLHAVVDKL</sequence>
<proteinExistence type="inferred from homology"/>
<evidence type="ECO:0000256" key="1">
    <source>
        <dbReference type="ARBA" id="ARBA00004496"/>
    </source>
</evidence>
<keyword evidence="8" id="KW-0131">Cell cycle</keyword>
<comment type="caution">
    <text evidence="17">The sequence shown here is derived from an EMBL/GenBank/DDBJ whole genome shotgun (WGS) entry which is preliminary data.</text>
</comment>
<dbReference type="Pfam" id="PF00275">
    <property type="entry name" value="EPSP_synthase"/>
    <property type="match status" value="1"/>
</dbReference>
<evidence type="ECO:0000313" key="17">
    <source>
        <dbReference type="EMBL" id="GAG02788.1"/>
    </source>
</evidence>
<dbReference type="EC" id="2.5.1.7" evidence="11"/>
<dbReference type="InterPro" id="IPR001986">
    <property type="entry name" value="Enolpyruvate_Tfrase_dom"/>
</dbReference>
<comment type="subcellular location">
    <subcellularLocation>
        <location evidence="1">Cytoplasm</location>
    </subcellularLocation>
</comment>
<dbReference type="InterPro" id="IPR050068">
    <property type="entry name" value="MurA_subfamily"/>
</dbReference>
<reference evidence="17" key="1">
    <citation type="journal article" date="2014" name="Front. Microbiol.">
        <title>High frequency of phylogenetically diverse reductive dehalogenase-homologous genes in deep subseafloor sedimentary metagenomes.</title>
        <authorList>
            <person name="Kawai M."/>
            <person name="Futagami T."/>
            <person name="Toyoda A."/>
            <person name="Takaki Y."/>
            <person name="Nishi S."/>
            <person name="Hori S."/>
            <person name="Arai W."/>
            <person name="Tsubouchi T."/>
            <person name="Morono Y."/>
            <person name="Uchiyama I."/>
            <person name="Ito T."/>
            <person name="Fujiyama A."/>
            <person name="Inagaki F."/>
            <person name="Takami H."/>
        </authorList>
    </citation>
    <scope>NUCLEOTIDE SEQUENCE</scope>
    <source>
        <strain evidence="17">Expedition CK06-06</strain>
    </source>
</reference>
<keyword evidence="3" id="KW-0963">Cytoplasm</keyword>
<evidence type="ECO:0000256" key="11">
    <source>
        <dbReference type="ARBA" id="ARBA00039108"/>
    </source>
</evidence>
<dbReference type="GO" id="GO:0071555">
    <property type="term" value="P:cell wall organization"/>
    <property type="evidence" value="ECO:0007669"/>
    <property type="project" value="UniProtKB-KW"/>
</dbReference>
<feature type="non-terminal residue" evidence="17">
    <location>
        <position position="270"/>
    </location>
</feature>
<keyword evidence="9" id="KW-0961">Cell wall biogenesis/degradation</keyword>
<keyword evidence="6" id="KW-0133">Cell shape</keyword>
<comment type="catalytic activity">
    <reaction evidence="15">
        <text>phosphoenolpyruvate + UDP-N-acetyl-alpha-D-glucosamine = UDP-N-acetyl-3-O-(1-carboxyvinyl)-alpha-D-glucosamine + phosphate</text>
        <dbReference type="Rhea" id="RHEA:18681"/>
        <dbReference type="ChEBI" id="CHEBI:43474"/>
        <dbReference type="ChEBI" id="CHEBI:57705"/>
        <dbReference type="ChEBI" id="CHEBI:58702"/>
        <dbReference type="ChEBI" id="CHEBI:68483"/>
        <dbReference type="EC" id="2.5.1.7"/>
    </reaction>
</comment>
<dbReference type="GO" id="GO:0005737">
    <property type="term" value="C:cytoplasm"/>
    <property type="evidence" value="ECO:0007669"/>
    <property type="project" value="UniProtKB-SubCell"/>
</dbReference>
<dbReference type="Gene3D" id="3.65.10.10">
    <property type="entry name" value="Enolpyruvate transferase domain"/>
    <property type="match status" value="2"/>
</dbReference>
<dbReference type="SUPFAM" id="SSF55205">
    <property type="entry name" value="EPT/RTPC-like"/>
    <property type="match status" value="1"/>
</dbReference>
<dbReference type="GO" id="GO:0009252">
    <property type="term" value="P:peptidoglycan biosynthetic process"/>
    <property type="evidence" value="ECO:0007669"/>
    <property type="project" value="UniProtKB-KW"/>
</dbReference>
<dbReference type="EMBL" id="BARS01022681">
    <property type="protein sequence ID" value="GAG02788.1"/>
    <property type="molecule type" value="Genomic_DNA"/>
</dbReference>
<dbReference type="GO" id="GO:0008360">
    <property type="term" value="P:regulation of cell shape"/>
    <property type="evidence" value="ECO:0007669"/>
    <property type="project" value="UniProtKB-KW"/>
</dbReference>
<comment type="pathway">
    <text evidence="2">Cell wall biogenesis; peptidoglycan biosynthesis.</text>
</comment>
<dbReference type="InterPro" id="IPR036968">
    <property type="entry name" value="Enolpyruvate_Tfrase_sf"/>
</dbReference>
<evidence type="ECO:0000256" key="3">
    <source>
        <dbReference type="ARBA" id="ARBA00022490"/>
    </source>
</evidence>
<evidence type="ECO:0000256" key="12">
    <source>
        <dbReference type="ARBA" id="ARBA00039754"/>
    </source>
</evidence>
<dbReference type="GO" id="GO:0008760">
    <property type="term" value="F:UDP-N-acetylglucosamine 1-carboxyvinyltransferase activity"/>
    <property type="evidence" value="ECO:0007669"/>
    <property type="project" value="UniProtKB-EC"/>
</dbReference>
<evidence type="ECO:0000256" key="13">
    <source>
        <dbReference type="ARBA" id="ARBA00042443"/>
    </source>
</evidence>
<keyword evidence="4" id="KW-0132">Cell division</keyword>
<accession>X0UR69</accession>
<evidence type="ECO:0000256" key="15">
    <source>
        <dbReference type="ARBA" id="ARBA00047527"/>
    </source>
</evidence>
<gene>
    <name evidence="17" type="ORF">S01H1_36223</name>
</gene>